<sequence length="250" mass="28112">MTAFTPDMVGVTVHADEGSRDDIYPGHPLLYVERDTIELVRSVGLEPYLIPIYRDCSLPPLDHLKGLLFTGGGYLPLNRRNSQLAGLKSSGPGRYKADKRLVEYGLKRGLPMVGFCRGAQMINEVLGGRLASIPDSGIEHHQERKLIPPDQPVHDIVVREESRFYSIMGQSDLPVNSFHRQHMVELGTSLEAVALSKEDRLVEGYESTTHPFLFGFQFHPEKLWGSQPVWMKFFEEFASAAHSFKPVHTV</sequence>
<dbReference type="OrthoDB" id="9813383at2"/>
<dbReference type="PANTHER" id="PTHR43235">
    <property type="entry name" value="GLUTAMINE AMIDOTRANSFERASE PB2B2.05-RELATED"/>
    <property type="match status" value="1"/>
</dbReference>
<evidence type="ECO:0000313" key="2">
    <source>
        <dbReference type="Proteomes" id="UP000181997"/>
    </source>
</evidence>
<dbReference type="PROSITE" id="PS51273">
    <property type="entry name" value="GATASE_TYPE_1"/>
    <property type="match status" value="1"/>
</dbReference>
<keyword evidence="2" id="KW-1185">Reference proteome</keyword>
<dbReference type="InterPro" id="IPR029062">
    <property type="entry name" value="Class_I_gatase-like"/>
</dbReference>
<dbReference type="EMBL" id="FMAU01000004">
    <property type="protein sequence ID" value="SCC22066.1"/>
    <property type="molecule type" value="Genomic_DNA"/>
</dbReference>
<dbReference type="GO" id="GO:0016740">
    <property type="term" value="F:transferase activity"/>
    <property type="evidence" value="ECO:0007669"/>
    <property type="project" value="UniProtKB-KW"/>
</dbReference>
<dbReference type="PANTHER" id="PTHR43235:SF1">
    <property type="entry name" value="GLUTAMINE AMIDOTRANSFERASE PB2B2.05-RELATED"/>
    <property type="match status" value="1"/>
</dbReference>
<protein>
    <submittedName>
        <fullName evidence="1">Putative glutamine amidotransferase</fullName>
    </submittedName>
</protein>
<dbReference type="GO" id="GO:0016811">
    <property type="term" value="F:hydrolase activity, acting on carbon-nitrogen (but not peptide) bonds, in linear amides"/>
    <property type="evidence" value="ECO:0007669"/>
    <property type="project" value="InterPro"/>
</dbReference>
<dbReference type="GO" id="GO:0005829">
    <property type="term" value="C:cytosol"/>
    <property type="evidence" value="ECO:0007669"/>
    <property type="project" value="TreeGrafter"/>
</dbReference>
<gene>
    <name evidence="1" type="ORF">GA0061094_3192</name>
</gene>
<keyword evidence="1" id="KW-0315">Glutamine amidotransferase</keyword>
<dbReference type="Gene3D" id="3.40.50.880">
    <property type="match status" value="1"/>
</dbReference>
<dbReference type="InterPro" id="IPR044668">
    <property type="entry name" value="PuuD-like"/>
</dbReference>
<reference evidence="2" key="1">
    <citation type="submission" date="2016-08" db="EMBL/GenBank/DDBJ databases">
        <authorList>
            <person name="Varghese N."/>
            <person name="Submissions Spin"/>
        </authorList>
    </citation>
    <scope>NUCLEOTIDE SEQUENCE [LARGE SCALE GENOMIC DNA]</scope>
    <source>
        <strain evidence="2">SGD-1123</strain>
    </source>
</reference>
<accession>A0A0V8HEI9</accession>
<evidence type="ECO:0000313" key="1">
    <source>
        <dbReference type="EMBL" id="SCC22066.1"/>
    </source>
</evidence>
<name>A0A0V8HEI9_9BACI</name>
<dbReference type="RefSeq" id="WP_058299206.1">
    <property type="nucleotide sequence ID" value="NZ_FMAU01000004.1"/>
</dbReference>
<proteinExistence type="predicted"/>
<dbReference type="SUPFAM" id="SSF52317">
    <property type="entry name" value="Class I glutamine amidotransferase-like"/>
    <property type="match status" value="1"/>
</dbReference>
<organism evidence="1 2">
    <name type="scientific">[Bacillus] enclensis</name>
    <dbReference type="NCBI Taxonomy" id="1402860"/>
    <lineage>
        <taxon>Bacteria</taxon>
        <taxon>Bacillati</taxon>
        <taxon>Bacillota</taxon>
        <taxon>Bacilli</taxon>
        <taxon>Bacillales</taxon>
        <taxon>Bacillaceae</taxon>
        <taxon>Rossellomorea</taxon>
    </lineage>
</organism>
<dbReference type="InterPro" id="IPR011697">
    <property type="entry name" value="Peptidase_C26"/>
</dbReference>
<dbReference type="AlphaFoldDB" id="A0A0V8HEI9"/>
<dbReference type="Pfam" id="PF07722">
    <property type="entry name" value="Peptidase_C26"/>
    <property type="match status" value="1"/>
</dbReference>
<keyword evidence="1" id="KW-0808">Transferase</keyword>
<dbReference type="Proteomes" id="UP000181997">
    <property type="component" value="Unassembled WGS sequence"/>
</dbReference>